<sequence>MAKGRAGSDRLVDWEMRLPGWRVFLRGLQPWTRSGALASFKMISFLQDMITIIEKLTACLLDLVHLVVLITDKALASGKISQTRLSNNRATTGVPEAPNVTSAWQPTSSTWGRDRALELVEEKVVIPPQGTVGPLLGLQGRSLRKGALVHLQHCRRMLLLG</sequence>
<accession>A0ABQ7VAD7</accession>
<reference evidence="2 3" key="1">
    <citation type="journal article" date="2021" name="bioRxiv">
        <title>Chromosome-scale and haplotype-resolved genome assembly of a tetraploid potato cultivar.</title>
        <authorList>
            <person name="Sun H."/>
            <person name="Jiao W.-B."/>
            <person name="Krause K."/>
            <person name="Campoy J.A."/>
            <person name="Goel M."/>
            <person name="Folz-Donahue K."/>
            <person name="Kukat C."/>
            <person name="Huettel B."/>
            <person name="Schneeberger K."/>
        </authorList>
    </citation>
    <scope>NUCLEOTIDE SEQUENCE [LARGE SCALE GENOMIC DNA]</scope>
    <source>
        <strain evidence="2">SolTubOtavaFocal</strain>
        <tissue evidence="2">Leaves</tissue>
    </source>
</reference>
<evidence type="ECO:0000313" key="2">
    <source>
        <dbReference type="EMBL" id="KAH0761039.1"/>
    </source>
</evidence>
<evidence type="ECO:0000256" key="1">
    <source>
        <dbReference type="SAM" id="MobiDB-lite"/>
    </source>
</evidence>
<proteinExistence type="predicted"/>
<evidence type="ECO:0000313" key="3">
    <source>
        <dbReference type="Proteomes" id="UP000826656"/>
    </source>
</evidence>
<comment type="caution">
    <text evidence="2">The sequence shown here is derived from an EMBL/GenBank/DDBJ whole genome shotgun (WGS) entry which is preliminary data.</text>
</comment>
<organism evidence="2 3">
    <name type="scientific">Solanum tuberosum</name>
    <name type="common">Potato</name>
    <dbReference type="NCBI Taxonomy" id="4113"/>
    <lineage>
        <taxon>Eukaryota</taxon>
        <taxon>Viridiplantae</taxon>
        <taxon>Streptophyta</taxon>
        <taxon>Embryophyta</taxon>
        <taxon>Tracheophyta</taxon>
        <taxon>Spermatophyta</taxon>
        <taxon>Magnoliopsida</taxon>
        <taxon>eudicotyledons</taxon>
        <taxon>Gunneridae</taxon>
        <taxon>Pentapetalae</taxon>
        <taxon>asterids</taxon>
        <taxon>lamiids</taxon>
        <taxon>Solanales</taxon>
        <taxon>Solanaceae</taxon>
        <taxon>Solanoideae</taxon>
        <taxon>Solaneae</taxon>
        <taxon>Solanum</taxon>
    </lineage>
</organism>
<feature type="compositionally biased region" description="Polar residues" evidence="1">
    <location>
        <begin position="99"/>
        <end position="108"/>
    </location>
</feature>
<dbReference type="EMBL" id="JAIVGD010000013">
    <property type="protein sequence ID" value="KAH0761039.1"/>
    <property type="molecule type" value="Genomic_DNA"/>
</dbReference>
<dbReference type="Proteomes" id="UP000826656">
    <property type="component" value="Unassembled WGS sequence"/>
</dbReference>
<keyword evidence="3" id="KW-1185">Reference proteome</keyword>
<name>A0ABQ7VAD7_SOLTU</name>
<gene>
    <name evidence="2" type="ORF">KY290_017112</name>
</gene>
<feature type="region of interest" description="Disordered" evidence="1">
    <location>
        <begin position="87"/>
        <end position="108"/>
    </location>
</feature>
<protein>
    <submittedName>
        <fullName evidence="2">Uncharacterized protein</fullName>
    </submittedName>
</protein>